<comment type="caution">
    <text evidence="2">The sequence shown here is derived from an EMBL/GenBank/DDBJ whole genome shotgun (WGS) entry which is preliminary data.</text>
</comment>
<evidence type="ECO:0000313" key="3">
    <source>
        <dbReference type="Proteomes" id="UP000799429"/>
    </source>
</evidence>
<dbReference type="InterPro" id="IPR036623">
    <property type="entry name" value="Hemimethylated_DNA-bd_sf"/>
</dbReference>
<protein>
    <submittedName>
        <fullName evidence="2">YccV-like-domain-containing protein</fullName>
    </submittedName>
</protein>
<dbReference type="InterPro" id="IPR001810">
    <property type="entry name" value="F-box_dom"/>
</dbReference>
<dbReference type="InterPro" id="IPR011722">
    <property type="entry name" value="Hemimethylated_DNA-bd_dom"/>
</dbReference>
<dbReference type="PANTHER" id="PTHR31350">
    <property type="entry name" value="SI:DKEY-261L7.2"/>
    <property type="match status" value="1"/>
</dbReference>
<accession>A0A9P4VPX4</accession>
<dbReference type="InterPro" id="IPR032698">
    <property type="entry name" value="SirB1_N"/>
</dbReference>
<evidence type="ECO:0000313" key="2">
    <source>
        <dbReference type="EMBL" id="KAF2835949.1"/>
    </source>
</evidence>
<dbReference type="SMART" id="SM00992">
    <property type="entry name" value="YccV-like"/>
    <property type="match status" value="1"/>
</dbReference>
<dbReference type="SUPFAM" id="SSF141255">
    <property type="entry name" value="YccV-like"/>
    <property type="match status" value="1"/>
</dbReference>
<dbReference type="NCBIfam" id="TIGR02097">
    <property type="entry name" value="yccV"/>
    <property type="match status" value="1"/>
</dbReference>
<sequence>MASHSPLTALPDELLLEILSYLPSETLIAFQFTCKRGFALAREDILWRNLCLSRFKYWHPRHKIENRLLAPITETVWRDAFKLRCLQNKFTTETLKSMLSSQQGRIHKVESILYLGEDARETLLEFCNAADDVEDVLARRYYGNAVLGATRRQAAVEAWMKLDLDDDDCLEDMLIAYDTFVLGTRDTDGKYIRSTLDQLASGFLSEKSIDRETFDDIPTAEKARDLLQFLWAKGFRGVRDERNYGSLEHSFIGVTLQDPEHNSLPLTSVAIYCCVARRLGIDAYPLAGFPFHVYGAIHLPEVKRSSEYTPKDDIANDLMFIDPFRSPEPVPEQDIRAQLRHVGVATSEQNVIMRNRSILDLGYRIGINITRAVQNTRRAAQNPLHPSVEVDSIVDQESAFYCALWAMLFFFDGPEDTVAMERKRVLPYFLEEFQTHFPWDASLLRNHVSPLFQGRPEHYVLLQLVSALRTRDEKAPNVIRRDETTTGVKYYVGQLFRHKRYGYEGVITGWDPCCSANDEWVQQMQIDNLPGGRTQSFYHILADDRSVRYVAEENIELIDQEPSKSLMAIAGRQFKRWDKDRKVFVSNIRDEYPDD</sequence>
<proteinExistence type="predicted"/>
<dbReference type="OrthoDB" id="28868at2759"/>
<organism evidence="2 3">
    <name type="scientific">Patellaria atrata CBS 101060</name>
    <dbReference type="NCBI Taxonomy" id="1346257"/>
    <lineage>
        <taxon>Eukaryota</taxon>
        <taxon>Fungi</taxon>
        <taxon>Dikarya</taxon>
        <taxon>Ascomycota</taxon>
        <taxon>Pezizomycotina</taxon>
        <taxon>Dothideomycetes</taxon>
        <taxon>Dothideomycetes incertae sedis</taxon>
        <taxon>Patellariales</taxon>
        <taxon>Patellariaceae</taxon>
        <taxon>Patellaria</taxon>
    </lineage>
</organism>
<evidence type="ECO:0000259" key="1">
    <source>
        <dbReference type="PROSITE" id="PS50181"/>
    </source>
</evidence>
<reference evidence="2" key="1">
    <citation type="journal article" date="2020" name="Stud. Mycol.">
        <title>101 Dothideomycetes genomes: a test case for predicting lifestyles and emergence of pathogens.</title>
        <authorList>
            <person name="Haridas S."/>
            <person name="Albert R."/>
            <person name="Binder M."/>
            <person name="Bloem J."/>
            <person name="Labutti K."/>
            <person name="Salamov A."/>
            <person name="Andreopoulos B."/>
            <person name="Baker S."/>
            <person name="Barry K."/>
            <person name="Bills G."/>
            <person name="Bluhm B."/>
            <person name="Cannon C."/>
            <person name="Castanera R."/>
            <person name="Culley D."/>
            <person name="Daum C."/>
            <person name="Ezra D."/>
            <person name="Gonzalez J."/>
            <person name="Henrissat B."/>
            <person name="Kuo A."/>
            <person name="Liang C."/>
            <person name="Lipzen A."/>
            <person name="Lutzoni F."/>
            <person name="Magnuson J."/>
            <person name="Mondo S."/>
            <person name="Nolan M."/>
            <person name="Ohm R."/>
            <person name="Pangilinan J."/>
            <person name="Park H.-J."/>
            <person name="Ramirez L."/>
            <person name="Alfaro M."/>
            <person name="Sun H."/>
            <person name="Tritt A."/>
            <person name="Yoshinaga Y."/>
            <person name="Zwiers L.-H."/>
            <person name="Turgeon B."/>
            <person name="Goodwin S."/>
            <person name="Spatafora J."/>
            <person name="Crous P."/>
            <person name="Grigoriev I."/>
        </authorList>
    </citation>
    <scope>NUCLEOTIDE SEQUENCE</scope>
    <source>
        <strain evidence="2">CBS 101060</strain>
    </source>
</reference>
<feature type="domain" description="F-box" evidence="1">
    <location>
        <begin position="4"/>
        <end position="50"/>
    </location>
</feature>
<dbReference type="SUPFAM" id="SSF81383">
    <property type="entry name" value="F-box domain"/>
    <property type="match status" value="1"/>
</dbReference>
<dbReference type="Gene3D" id="2.30.30.390">
    <property type="entry name" value="Hemimethylated DNA-binding domain"/>
    <property type="match status" value="1"/>
</dbReference>
<dbReference type="PANTHER" id="PTHR31350:SF27">
    <property type="entry name" value="HEMIMETHYLATED DNA-BINDING DOMAIN-CONTAINING PROTEIN"/>
    <property type="match status" value="1"/>
</dbReference>
<dbReference type="EMBL" id="MU006106">
    <property type="protein sequence ID" value="KAF2835949.1"/>
    <property type="molecule type" value="Genomic_DNA"/>
</dbReference>
<name>A0A9P4VPX4_9PEZI</name>
<dbReference type="Pfam" id="PF12937">
    <property type="entry name" value="F-box-like"/>
    <property type="match status" value="1"/>
</dbReference>
<dbReference type="AlphaFoldDB" id="A0A9P4VPX4"/>
<dbReference type="Pfam" id="PF08755">
    <property type="entry name" value="YccV-like"/>
    <property type="match status" value="1"/>
</dbReference>
<dbReference type="SMART" id="SM00256">
    <property type="entry name" value="FBOX"/>
    <property type="match status" value="1"/>
</dbReference>
<dbReference type="InterPro" id="IPR036047">
    <property type="entry name" value="F-box-like_dom_sf"/>
</dbReference>
<dbReference type="Proteomes" id="UP000799429">
    <property type="component" value="Unassembled WGS sequence"/>
</dbReference>
<keyword evidence="3" id="KW-1185">Reference proteome</keyword>
<dbReference type="Pfam" id="PF13369">
    <property type="entry name" value="Transglut_core2"/>
    <property type="match status" value="1"/>
</dbReference>
<gene>
    <name evidence="2" type="ORF">M501DRAFT_1019553</name>
</gene>
<dbReference type="PROSITE" id="PS50181">
    <property type="entry name" value="FBOX"/>
    <property type="match status" value="1"/>
</dbReference>
<dbReference type="Gene3D" id="1.20.1280.50">
    <property type="match status" value="1"/>
</dbReference>
<dbReference type="GO" id="GO:0003677">
    <property type="term" value="F:DNA binding"/>
    <property type="evidence" value="ECO:0007669"/>
    <property type="project" value="InterPro"/>
</dbReference>